<evidence type="ECO:0000313" key="3">
    <source>
        <dbReference type="Proteomes" id="UP000624325"/>
    </source>
</evidence>
<evidence type="ECO:0000256" key="1">
    <source>
        <dbReference type="SAM" id="Phobius"/>
    </source>
</evidence>
<keyword evidence="3" id="KW-1185">Reference proteome</keyword>
<keyword evidence="1" id="KW-1133">Transmembrane helix</keyword>
<feature type="transmembrane region" description="Helical" evidence="1">
    <location>
        <begin position="661"/>
        <end position="681"/>
    </location>
</feature>
<name>A0ABQ4C3U9_9ACTN</name>
<accession>A0ABQ4C3U9</accession>
<dbReference type="EMBL" id="BONC01000023">
    <property type="protein sequence ID" value="GIF57432.1"/>
    <property type="molecule type" value="Genomic_DNA"/>
</dbReference>
<feature type="transmembrane region" description="Helical" evidence="1">
    <location>
        <begin position="747"/>
        <end position="771"/>
    </location>
</feature>
<organism evidence="2 3">
    <name type="scientific">Asanoa iriomotensis</name>
    <dbReference type="NCBI Taxonomy" id="234613"/>
    <lineage>
        <taxon>Bacteria</taxon>
        <taxon>Bacillati</taxon>
        <taxon>Actinomycetota</taxon>
        <taxon>Actinomycetes</taxon>
        <taxon>Micromonosporales</taxon>
        <taxon>Micromonosporaceae</taxon>
        <taxon>Asanoa</taxon>
    </lineage>
</organism>
<protein>
    <recommendedName>
        <fullName evidence="4">Membrane-associated oxidoreductase</fullName>
    </recommendedName>
</protein>
<proteinExistence type="predicted"/>
<keyword evidence="1" id="KW-0812">Transmembrane</keyword>
<keyword evidence="1" id="KW-0472">Membrane</keyword>
<comment type="caution">
    <text evidence="2">The sequence shown here is derived from an EMBL/GenBank/DDBJ whole genome shotgun (WGS) entry which is preliminary data.</text>
</comment>
<gene>
    <name evidence="2" type="ORF">Air01nite_35270</name>
</gene>
<dbReference type="Proteomes" id="UP000624325">
    <property type="component" value="Unassembled WGS sequence"/>
</dbReference>
<reference evidence="2 3" key="1">
    <citation type="submission" date="2021-01" db="EMBL/GenBank/DDBJ databases">
        <title>Whole genome shotgun sequence of Asanoa iriomotensis NBRC 100142.</title>
        <authorList>
            <person name="Komaki H."/>
            <person name="Tamura T."/>
        </authorList>
    </citation>
    <scope>NUCLEOTIDE SEQUENCE [LARGE SCALE GENOMIC DNA]</scope>
    <source>
        <strain evidence="2 3">NBRC 100142</strain>
    </source>
</reference>
<sequence length="777" mass="83211">MNQVAPVTQFDPRRDAKEQLLEASLNRRVLDCRSAGQRHRLAADDIRSACLQADNLDPFGLRVAHASIDGALDLRGTQIKVGLWFTSCVFAQPVRLDGAELHELVIADDLGDRPFVGSPYRSELPGLLANGVRIRRDLILSGTVITGAHRTSASLTRSSAIWLTEADIGGRLLAIGTTINATGDRAIQADRTRVGGDVRLVRGFTATGEVRLLAVQLNGSLDLTASSFLPRDGRALDIAEASIGGSLFLLDDPDLNLRPRIHGRLELGRTTIGGRLHIRNADLRAPARGVGLHDYNNVETYGQVAILGQGLAVAGTTRIEGDTIIRGAVALHGADLKGGLHVGHAEIWNPGDIALDLAQATIGAGVAAPGLSLQGTAQLANATIRGPLNLDDAELSHPYDRRCVVAVGARIDGDVTLRRAKASTGYLNLRGSSIAGVLDAQGAILDNPGDKTINLHQARVAGSVRLCAGFSSSGLVVLNRATIDGRLRCGDGTFAWSRTAPTVPGSEPNPRNSAFEAISAVVRGGIDLRWRVTAGAVDFTNAQTSFLADDPATDWPPETYLGGFVYESFAPTDWRRGHGEWDPDVRARWLATLTPDDPQPWKQVARVLRANGNPSGAERVLIAQRRHARRRLVAKHGWRGRTLLDLLADATVRYGHRPHRAILAVIGLIAAVAITLTPATARSWMVTTRPAQTATIIDANYARTAAARSPCSAAGACFQPILYAIDTVIPILDLKQRSAWQPSRHVAWLQLGLDAAAILGWIAFTVFALSFTRLGRQ</sequence>
<evidence type="ECO:0008006" key="4">
    <source>
        <dbReference type="Google" id="ProtNLM"/>
    </source>
</evidence>
<evidence type="ECO:0000313" key="2">
    <source>
        <dbReference type="EMBL" id="GIF57432.1"/>
    </source>
</evidence>